<organism evidence="10 11">
    <name type="scientific">Meristemomyces frigidus</name>
    <dbReference type="NCBI Taxonomy" id="1508187"/>
    <lineage>
        <taxon>Eukaryota</taxon>
        <taxon>Fungi</taxon>
        <taxon>Dikarya</taxon>
        <taxon>Ascomycota</taxon>
        <taxon>Pezizomycotina</taxon>
        <taxon>Dothideomycetes</taxon>
        <taxon>Dothideomycetidae</taxon>
        <taxon>Mycosphaerellales</taxon>
        <taxon>Teratosphaeriaceae</taxon>
        <taxon>Meristemomyces</taxon>
    </lineage>
</organism>
<dbReference type="SUPFAM" id="SSF56645">
    <property type="entry name" value="Acyl-CoA dehydrogenase NM domain-like"/>
    <property type="match status" value="1"/>
</dbReference>
<dbReference type="InterPro" id="IPR046373">
    <property type="entry name" value="Acyl-CoA_Oxase/DH_mid-dom_sf"/>
</dbReference>
<keyword evidence="7" id="KW-0560">Oxidoreductase</keyword>
<evidence type="ECO:0000256" key="3">
    <source>
        <dbReference type="ARBA" id="ARBA00022617"/>
    </source>
</evidence>
<dbReference type="InterPro" id="IPR036250">
    <property type="entry name" value="AcylCo_DH-like_C"/>
</dbReference>
<dbReference type="PANTHER" id="PTHR48083">
    <property type="entry name" value="MEDIUM-CHAIN SPECIFIC ACYL-COA DEHYDROGENASE, MITOCHONDRIAL-RELATED"/>
    <property type="match status" value="1"/>
</dbReference>
<dbReference type="InterPro" id="IPR009075">
    <property type="entry name" value="AcylCo_DH/oxidase_C"/>
</dbReference>
<comment type="caution">
    <text evidence="10">The sequence shown here is derived from an EMBL/GenBank/DDBJ whole genome shotgun (WGS) entry which is preliminary data.</text>
</comment>
<evidence type="ECO:0000313" key="11">
    <source>
        <dbReference type="Proteomes" id="UP001310890"/>
    </source>
</evidence>
<proteinExistence type="inferred from homology"/>
<gene>
    <name evidence="10" type="ORF">LTR62_005726</name>
</gene>
<dbReference type="Pfam" id="PF02770">
    <property type="entry name" value="Acyl-CoA_dh_M"/>
    <property type="match status" value="1"/>
</dbReference>
<keyword evidence="6" id="KW-0274">FAD</keyword>
<evidence type="ECO:0000256" key="8">
    <source>
        <dbReference type="ARBA" id="ARBA00023004"/>
    </source>
</evidence>
<dbReference type="GO" id="GO:0033539">
    <property type="term" value="P:fatty acid beta-oxidation using acyl-CoA dehydrogenase"/>
    <property type="evidence" value="ECO:0007669"/>
    <property type="project" value="TreeGrafter"/>
</dbReference>
<dbReference type="Pfam" id="PF02771">
    <property type="entry name" value="Acyl-CoA_dh_N"/>
    <property type="match status" value="1"/>
</dbReference>
<dbReference type="Gene3D" id="2.40.110.10">
    <property type="entry name" value="Butyryl-CoA Dehydrogenase, subunit A, domain 2"/>
    <property type="match status" value="1"/>
</dbReference>
<dbReference type="Gene3D" id="1.20.140.10">
    <property type="entry name" value="Butyryl-CoA Dehydrogenase, subunit A, domain 3"/>
    <property type="match status" value="1"/>
</dbReference>
<dbReference type="SUPFAM" id="SSF47203">
    <property type="entry name" value="Acyl-CoA dehydrogenase C-terminal domain-like"/>
    <property type="match status" value="1"/>
</dbReference>
<dbReference type="GO" id="GO:0020037">
    <property type="term" value="F:heme binding"/>
    <property type="evidence" value="ECO:0007669"/>
    <property type="project" value="InterPro"/>
</dbReference>
<dbReference type="InterPro" id="IPR009100">
    <property type="entry name" value="AcylCoA_DH/oxidase_NM_dom_sf"/>
</dbReference>
<dbReference type="InterPro" id="IPR013786">
    <property type="entry name" value="AcylCoA_DH/ox_N"/>
</dbReference>
<sequence>MQGPLTRKTVEQHNTEEDLWVIVDHKVYDLSDFVEAHPGGEVVLRQVAGQDATQAFYNLHRHEVLQQYASLCIGTLQDEEAEVVDPQPGDLSQVPYGEPLWLRPQFHSPYFKESHRRLQKAVRTFVDTHVKPEAEQKEKDGTFISQELIDKMAENHLLAARLGPGKHLHGKKILGVLDGEEFDYFHDMIVCQEFVRPSQRGFQDGNMAGMMISLTALRQWANDDELKEKISKEVLSGQKKMSLAITEAFAGSDVAGIRTTADISEDGKHYIINGTKKWITNGMFSDYFVVGCKTKKGFSVILVPRGEGVETKLIKTRYSTAAATTYIEFNNVKVPKNHLMGKEDQGFVVIMSNFNHERWMMAAAVTRTMRTVTEECLKWANQRIVFGKPLNAQPVIRQQLARLISISEATQAWLESITDQMNHMSYAQQSQLLSGPIGLLKAYCTRSAHEVADLSTNMLGGRGLTQGGMGKVVEMFHRGYKYDAILGGTEEILMDLGVRQAMKFMPKAML</sequence>
<evidence type="ECO:0000313" key="10">
    <source>
        <dbReference type="EMBL" id="KAK5110534.1"/>
    </source>
</evidence>
<evidence type="ECO:0000256" key="6">
    <source>
        <dbReference type="ARBA" id="ARBA00022827"/>
    </source>
</evidence>
<keyword evidence="4" id="KW-0285">Flavoprotein</keyword>
<evidence type="ECO:0000259" key="9">
    <source>
        <dbReference type="PROSITE" id="PS50255"/>
    </source>
</evidence>
<evidence type="ECO:0000256" key="2">
    <source>
        <dbReference type="ARBA" id="ARBA00009347"/>
    </source>
</evidence>
<dbReference type="InterPro" id="IPR036400">
    <property type="entry name" value="Cyt_B5-like_heme/steroid_sf"/>
</dbReference>
<dbReference type="AlphaFoldDB" id="A0AAN7TD52"/>
<keyword evidence="5" id="KW-0479">Metal-binding</keyword>
<dbReference type="Proteomes" id="UP001310890">
    <property type="component" value="Unassembled WGS sequence"/>
</dbReference>
<dbReference type="EMBL" id="JAVRRL010000048">
    <property type="protein sequence ID" value="KAK5110534.1"/>
    <property type="molecule type" value="Genomic_DNA"/>
</dbReference>
<accession>A0AAN7TD52</accession>
<comment type="similarity">
    <text evidence="2">Belongs to the acyl-CoA dehydrogenase family.</text>
</comment>
<name>A0AAN7TD52_9PEZI</name>
<dbReference type="PROSITE" id="PS50255">
    <property type="entry name" value="CYTOCHROME_B5_2"/>
    <property type="match status" value="1"/>
</dbReference>
<evidence type="ECO:0000256" key="5">
    <source>
        <dbReference type="ARBA" id="ARBA00022723"/>
    </source>
</evidence>
<evidence type="ECO:0000256" key="4">
    <source>
        <dbReference type="ARBA" id="ARBA00022630"/>
    </source>
</evidence>
<feature type="domain" description="Cytochrome b5 heme-binding" evidence="9">
    <location>
        <begin position="2"/>
        <end position="77"/>
    </location>
</feature>
<dbReference type="InterPro" id="IPR006091">
    <property type="entry name" value="Acyl-CoA_Oxase/DH_mid-dom"/>
</dbReference>
<dbReference type="Pfam" id="PF00173">
    <property type="entry name" value="Cyt-b5"/>
    <property type="match status" value="1"/>
</dbReference>
<dbReference type="Pfam" id="PF00441">
    <property type="entry name" value="Acyl-CoA_dh_1"/>
    <property type="match status" value="1"/>
</dbReference>
<dbReference type="SUPFAM" id="SSF55856">
    <property type="entry name" value="Cytochrome b5-like heme/steroid binding domain"/>
    <property type="match status" value="1"/>
</dbReference>
<dbReference type="PANTHER" id="PTHR48083:SF28">
    <property type="entry name" value="ACYL-COA DEHYDROGENASE FAMILY PROTEIN (AFU_ORTHOLOGUE AFUA_6G10880)-RELATED"/>
    <property type="match status" value="1"/>
</dbReference>
<dbReference type="PROSITE" id="PS00191">
    <property type="entry name" value="CYTOCHROME_B5_1"/>
    <property type="match status" value="1"/>
</dbReference>
<dbReference type="SMART" id="SM01117">
    <property type="entry name" value="Cyt-b5"/>
    <property type="match status" value="1"/>
</dbReference>
<dbReference type="GO" id="GO:0005737">
    <property type="term" value="C:cytoplasm"/>
    <property type="evidence" value="ECO:0007669"/>
    <property type="project" value="TreeGrafter"/>
</dbReference>
<dbReference type="InterPro" id="IPR018506">
    <property type="entry name" value="Cyt_B5_heme-BS"/>
</dbReference>
<dbReference type="PROSITE" id="PS00072">
    <property type="entry name" value="ACYL_COA_DH_1"/>
    <property type="match status" value="1"/>
</dbReference>
<dbReference type="GO" id="GO:0003995">
    <property type="term" value="F:acyl-CoA dehydrogenase activity"/>
    <property type="evidence" value="ECO:0007669"/>
    <property type="project" value="InterPro"/>
</dbReference>
<reference evidence="10" key="1">
    <citation type="submission" date="2023-08" db="EMBL/GenBank/DDBJ databases">
        <title>Black Yeasts Isolated from many extreme environments.</title>
        <authorList>
            <person name="Coleine C."/>
            <person name="Stajich J.E."/>
            <person name="Selbmann L."/>
        </authorList>
    </citation>
    <scope>NUCLEOTIDE SEQUENCE</scope>
    <source>
        <strain evidence="10">CCFEE 5401</strain>
    </source>
</reference>
<dbReference type="GO" id="GO:0046872">
    <property type="term" value="F:metal ion binding"/>
    <property type="evidence" value="ECO:0007669"/>
    <property type="project" value="UniProtKB-KW"/>
</dbReference>
<dbReference type="GO" id="GO:0050660">
    <property type="term" value="F:flavin adenine dinucleotide binding"/>
    <property type="evidence" value="ECO:0007669"/>
    <property type="project" value="InterPro"/>
</dbReference>
<dbReference type="Gene3D" id="1.10.540.10">
    <property type="entry name" value="Acyl-CoA dehydrogenase/oxidase, N-terminal domain"/>
    <property type="match status" value="1"/>
</dbReference>
<keyword evidence="3" id="KW-0349">Heme</keyword>
<comment type="cofactor">
    <cofactor evidence="1">
        <name>FAD</name>
        <dbReference type="ChEBI" id="CHEBI:57692"/>
    </cofactor>
</comment>
<evidence type="ECO:0000256" key="7">
    <source>
        <dbReference type="ARBA" id="ARBA00023002"/>
    </source>
</evidence>
<keyword evidence="8" id="KW-0408">Iron</keyword>
<dbReference type="InterPro" id="IPR050741">
    <property type="entry name" value="Acyl-CoA_dehydrogenase"/>
</dbReference>
<protein>
    <recommendedName>
        <fullName evidence="9">Cytochrome b5 heme-binding domain-containing protein</fullName>
    </recommendedName>
</protein>
<dbReference type="InterPro" id="IPR037069">
    <property type="entry name" value="AcylCoA_DH/ox_N_sf"/>
</dbReference>
<evidence type="ECO:0000256" key="1">
    <source>
        <dbReference type="ARBA" id="ARBA00001974"/>
    </source>
</evidence>
<dbReference type="InterPro" id="IPR006089">
    <property type="entry name" value="Acyl-CoA_DH_CS"/>
</dbReference>
<dbReference type="InterPro" id="IPR001199">
    <property type="entry name" value="Cyt_B5-like_heme/steroid-bd"/>
</dbReference>
<dbReference type="Gene3D" id="3.10.120.10">
    <property type="entry name" value="Cytochrome b5-like heme/steroid binding domain"/>
    <property type="match status" value="1"/>
</dbReference>